<comment type="caution">
    <text evidence="9">The sequence shown here is derived from an EMBL/GenBank/DDBJ whole genome shotgun (WGS) entry which is preliminary data.</text>
</comment>
<reference evidence="9 10" key="1">
    <citation type="submission" date="2019-03" db="EMBL/GenBank/DDBJ databases">
        <authorList>
            <person name="Yang Y."/>
        </authorList>
    </citation>
    <scope>NUCLEOTIDE SEQUENCE [LARGE SCALE GENOMIC DNA]</scope>
    <source>
        <strain evidence="9 10">ASL-1</strain>
    </source>
</reference>
<dbReference type="InterPro" id="IPR003004">
    <property type="entry name" value="GspF/PilC"/>
</dbReference>
<dbReference type="OrthoDB" id="1638902at2"/>
<dbReference type="Pfam" id="PF00482">
    <property type="entry name" value="T2SSF"/>
    <property type="match status" value="2"/>
</dbReference>
<sequence>MYLLRNIIAGSHRQSTIPKKDQPVFLHRLSELRENGYPLDQSLSFLFLQFSSLKNQDQLINNLVNGSSISETLKMLGFPSYACMHLYFAEQYGNIGSSLSETAFLMKHRENQKKKLIAILQYPLFLILLFVFVSAVLNMYLLPRMTQLYQSIGSDQSKIIIIADTLFQTLPQFFIIALLFISLFTFIFTITLMKRSPLERWKTLSSLPFAGFYFKHYHSYLFSREASTLLMSGLSFQQMLQTFIDQPYRPLFKDIGRFMTEELERGQSVYHTMLLLPYFTDELLRITQHGEMNGNLEKEWGFYSKYCLAALEEKSGRYFNFLQPVIFTLLGIAVIGAYLVILLPVFNLLQTI</sequence>
<evidence type="ECO:0000256" key="6">
    <source>
        <dbReference type="ARBA" id="ARBA00023136"/>
    </source>
</evidence>
<comment type="subcellular location">
    <subcellularLocation>
        <location evidence="1">Cell membrane</location>
        <topology evidence="1">Multi-pass membrane protein</topology>
    </subcellularLocation>
</comment>
<evidence type="ECO:0000259" key="8">
    <source>
        <dbReference type="Pfam" id="PF00482"/>
    </source>
</evidence>
<dbReference type="InterPro" id="IPR042094">
    <property type="entry name" value="T2SS_GspF_sf"/>
</dbReference>
<evidence type="ECO:0000313" key="9">
    <source>
        <dbReference type="EMBL" id="TFD97527.1"/>
    </source>
</evidence>
<feature type="transmembrane region" description="Helical" evidence="7">
    <location>
        <begin position="325"/>
        <end position="346"/>
    </location>
</feature>
<feature type="transmembrane region" description="Helical" evidence="7">
    <location>
        <begin position="116"/>
        <end position="141"/>
    </location>
</feature>
<dbReference type="AlphaFoldDB" id="A0A4Y8L5F9"/>
<comment type="similarity">
    <text evidence="2">Belongs to the GSP F family.</text>
</comment>
<dbReference type="Gene3D" id="1.20.81.30">
    <property type="entry name" value="Type II secretion system (T2SS), domain F"/>
    <property type="match status" value="2"/>
</dbReference>
<feature type="domain" description="Type II secretion system protein GspF" evidence="8">
    <location>
        <begin position="25"/>
        <end position="143"/>
    </location>
</feature>
<dbReference type="PANTHER" id="PTHR30012">
    <property type="entry name" value="GENERAL SECRETION PATHWAY PROTEIN"/>
    <property type="match status" value="1"/>
</dbReference>
<evidence type="ECO:0000256" key="5">
    <source>
        <dbReference type="ARBA" id="ARBA00022989"/>
    </source>
</evidence>
<evidence type="ECO:0000313" key="10">
    <source>
        <dbReference type="Proteomes" id="UP000297776"/>
    </source>
</evidence>
<evidence type="ECO:0000256" key="1">
    <source>
        <dbReference type="ARBA" id="ARBA00004651"/>
    </source>
</evidence>
<keyword evidence="4 7" id="KW-0812">Transmembrane</keyword>
<dbReference type="Proteomes" id="UP000297776">
    <property type="component" value="Unassembled WGS sequence"/>
</dbReference>
<evidence type="ECO:0000256" key="4">
    <source>
        <dbReference type="ARBA" id="ARBA00022692"/>
    </source>
</evidence>
<dbReference type="InterPro" id="IPR018076">
    <property type="entry name" value="T2SS_GspF_dom"/>
</dbReference>
<dbReference type="EMBL" id="SORX01000017">
    <property type="protein sequence ID" value="TFD97527.1"/>
    <property type="molecule type" value="Genomic_DNA"/>
</dbReference>
<dbReference type="NCBIfam" id="NF041012">
    <property type="entry name" value="T4P_ComGB"/>
    <property type="match status" value="1"/>
</dbReference>
<dbReference type="RefSeq" id="WP_134383189.1">
    <property type="nucleotide sequence ID" value="NZ_SORX01000017.1"/>
</dbReference>
<keyword evidence="10" id="KW-1185">Reference proteome</keyword>
<protein>
    <submittedName>
        <fullName evidence="9">Type II secretion system F family protein</fullName>
    </submittedName>
</protein>
<feature type="domain" description="Type II secretion system protein GspF" evidence="8">
    <location>
        <begin position="222"/>
        <end position="344"/>
    </location>
</feature>
<dbReference type="PANTHER" id="PTHR30012:SF0">
    <property type="entry name" value="TYPE II SECRETION SYSTEM PROTEIN F-RELATED"/>
    <property type="match status" value="1"/>
</dbReference>
<evidence type="ECO:0000256" key="7">
    <source>
        <dbReference type="SAM" id="Phobius"/>
    </source>
</evidence>
<evidence type="ECO:0000256" key="2">
    <source>
        <dbReference type="ARBA" id="ARBA00005745"/>
    </source>
</evidence>
<keyword evidence="3" id="KW-1003">Cell membrane</keyword>
<accession>A0A4Y8L5F9</accession>
<organism evidence="9 10">
    <name type="scientific">Jeotgalibacillus salarius</name>
    <dbReference type="NCBI Taxonomy" id="546023"/>
    <lineage>
        <taxon>Bacteria</taxon>
        <taxon>Bacillati</taxon>
        <taxon>Bacillota</taxon>
        <taxon>Bacilli</taxon>
        <taxon>Bacillales</taxon>
        <taxon>Caryophanaceae</taxon>
        <taxon>Jeotgalibacillus</taxon>
    </lineage>
</organism>
<keyword evidence="6 7" id="KW-0472">Membrane</keyword>
<keyword evidence="5 7" id="KW-1133">Transmembrane helix</keyword>
<evidence type="ECO:0000256" key="3">
    <source>
        <dbReference type="ARBA" id="ARBA00022475"/>
    </source>
</evidence>
<name>A0A4Y8L5F9_9BACL</name>
<dbReference type="InterPro" id="IPR047692">
    <property type="entry name" value="T4P_ComGB"/>
</dbReference>
<gene>
    <name evidence="9" type="ORF">E2626_16475</name>
</gene>
<dbReference type="GO" id="GO:0005886">
    <property type="term" value="C:plasma membrane"/>
    <property type="evidence" value="ECO:0007669"/>
    <property type="project" value="UniProtKB-SubCell"/>
</dbReference>
<feature type="transmembrane region" description="Helical" evidence="7">
    <location>
        <begin position="173"/>
        <end position="193"/>
    </location>
</feature>
<proteinExistence type="inferred from homology"/>